<keyword evidence="3" id="KW-1185">Reference proteome</keyword>
<protein>
    <submittedName>
        <fullName evidence="2">Uncharacterized protein</fullName>
    </submittedName>
</protein>
<dbReference type="AlphaFoldDB" id="A0A918CTT4"/>
<comment type="caution">
    <text evidence="2">The sequence shown here is derived from an EMBL/GenBank/DDBJ whole genome shotgun (WGS) entry which is preliminary data.</text>
</comment>
<dbReference type="EMBL" id="BMML01000014">
    <property type="protein sequence ID" value="GGN24708.1"/>
    <property type="molecule type" value="Genomic_DNA"/>
</dbReference>
<feature type="compositionally biased region" description="Basic and acidic residues" evidence="1">
    <location>
        <begin position="1"/>
        <end position="13"/>
    </location>
</feature>
<name>A0A918CTT4_9ACTN</name>
<accession>A0A918CTT4</accession>
<evidence type="ECO:0000313" key="2">
    <source>
        <dbReference type="EMBL" id="GGN24708.1"/>
    </source>
</evidence>
<reference evidence="2" key="1">
    <citation type="journal article" date="2014" name="Int. J. Syst. Evol. Microbiol.">
        <title>Complete genome sequence of Corynebacterium casei LMG S-19264T (=DSM 44701T), isolated from a smear-ripened cheese.</title>
        <authorList>
            <consortium name="US DOE Joint Genome Institute (JGI-PGF)"/>
            <person name="Walter F."/>
            <person name="Albersmeier A."/>
            <person name="Kalinowski J."/>
            <person name="Ruckert C."/>
        </authorList>
    </citation>
    <scope>NUCLEOTIDE SEQUENCE</scope>
    <source>
        <strain evidence="2">CGMCC 4.7110</strain>
    </source>
</reference>
<reference evidence="2" key="2">
    <citation type="submission" date="2020-09" db="EMBL/GenBank/DDBJ databases">
        <authorList>
            <person name="Sun Q."/>
            <person name="Zhou Y."/>
        </authorList>
    </citation>
    <scope>NUCLEOTIDE SEQUENCE</scope>
    <source>
        <strain evidence="2">CGMCC 4.7110</strain>
    </source>
</reference>
<evidence type="ECO:0000313" key="3">
    <source>
        <dbReference type="Proteomes" id="UP000653411"/>
    </source>
</evidence>
<feature type="region of interest" description="Disordered" evidence="1">
    <location>
        <begin position="50"/>
        <end position="79"/>
    </location>
</feature>
<sequence length="79" mass="8587">MGERRGHDADRGRRSAHPGGTATGPGLEAVLAAALREDGVDTEGEQRAMTAFRTARDTGAHRARPRRRDDWRPVPTPSD</sequence>
<organism evidence="2 3">
    <name type="scientific">Streptomyces fuscichromogenes</name>
    <dbReference type="NCBI Taxonomy" id="1324013"/>
    <lineage>
        <taxon>Bacteria</taxon>
        <taxon>Bacillati</taxon>
        <taxon>Actinomycetota</taxon>
        <taxon>Actinomycetes</taxon>
        <taxon>Kitasatosporales</taxon>
        <taxon>Streptomycetaceae</taxon>
        <taxon>Streptomyces</taxon>
    </lineage>
</organism>
<dbReference type="RefSeq" id="WP_189265892.1">
    <property type="nucleotide sequence ID" value="NZ_BMML01000014.1"/>
</dbReference>
<feature type="region of interest" description="Disordered" evidence="1">
    <location>
        <begin position="1"/>
        <end position="27"/>
    </location>
</feature>
<proteinExistence type="predicted"/>
<gene>
    <name evidence="2" type="ORF">GCM10011578_058170</name>
</gene>
<dbReference type="Proteomes" id="UP000653411">
    <property type="component" value="Unassembled WGS sequence"/>
</dbReference>
<evidence type="ECO:0000256" key="1">
    <source>
        <dbReference type="SAM" id="MobiDB-lite"/>
    </source>
</evidence>